<feature type="region of interest" description="Disordered" evidence="2">
    <location>
        <begin position="1"/>
        <end position="34"/>
    </location>
</feature>
<evidence type="ECO:0000256" key="1">
    <source>
        <dbReference type="ARBA" id="ARBA00008164"/>
    </source>
</evidence>
<dbReference type="Gene3D" id="6.10.250.2090">
    <property type="match status" value="1"/>
</dbReference>
<name>A0A1Y2HKD9_9FUNG</name>
<dbReference type="AlphaFoldDB" id="A0A1Y2HKD9"/>
<accession>A0A1Y2HKD9</accession>
<evidence type="ECO:0000313" key="5">
    <source>
        <dbReference type="Proteomes" id="UP000193411"/>
    </source>
</evidence>
<dbReference type="InterPro" id="IPR036013">
    <property type="entry name" value="Band_7/SPFH_dom_sf"/>
</dbReference>
<reference evidence="4 5" key="1">
    <citation type="submission" date="2016-07" db="EMBL/GenBank/DDBJ databases">
        <title>Pervasive Adenine N6-methylation of Active Genes in Fungi.</title>
        <authorList>
            <consortium name="DOE Joint Genome Institute"/>
            <person name="Mondo S.J."/>
            <person name="Dannebaum R.O."/>
            <person name="Kuo R.C."/>
            <person name="Labutti K."/>
            <person name="Haridas S."/>
            <person name="Kuo A."/>
            <person name="Salamov A."/>
            <person name="Ahrendt S.R."/>
            <person name="Lipzen A."/>
            <person name="Sullivan W."/>
            <person name="Andreopoulos W.B."/>
            <person name="Clum A."/>
            <person name="Lindquist E."/>
            <person name="Daum C."/>
            <person name="Ramamoorthy G.K."/>
            <person name="Gryganskyi A."/>
            <person name="Culley D."/>
            <person name="Magnuson J.K."/>
            <person name="James T.Y."/>
            <person name="O'Malley M.A."/>
            <person name="Stajich J.E."/>
            <person name="Spatafora J.W."/>
            <person name="Visel A."/>
            <person name="Grigoriev I.V."/>
        </authorList>
    </citation>
    <scope>NUCLEOTIDE SEQUENCE [LARGE SCALE GENOMIC DNA]</scope>
    <source>
        <strain evidence="4 5">PL171</strain>
    </source>
</reference>
<protein>
    <recommendedName>
        <fullName evidence="3">Band 7 domain-containing protein</fullName>
    </recommendedName>
</protein>
<dbReference type="InterPro" id="IPR001972">
    <property type="entry name" value="Stomatin_HflK_fam"/>
</dbReference>
<proteinExistence type="inferred from homology"/>
<feature type="domain" description="Band 7" evidence="3">
    <location>
        <begin position="79"/>
        <end position="236"/>
    </location>
</feature>
<dbReference type="Gene3D" id="3.30.479.30">
    <property type="entry name" value="Band 7 domain"/>
    <property type="match status" value="1"/>
</dbReference>
<dbReference type="STRING" id="765915.A0A1Y2HKD9"/>
<dbReference type="PRINTS" id="PR00721">
    <property type="entry name" value="STOMATIN"/>
</dbReference>
<keyword evidence="5" id="KW-1185">Reference proteome</keyword>
<evidence type="ECO:0000313" key="4">
    <source>
        <dbReference type="EMBL" id="ORZ34311.1"/>
    </source>
</evidence>
<dbReference type="OrthoDB" id="2105077at2759"/>
<dbReference type="GO" id="GO:0098552">
    <property type="term" value="C:side of membrane"/>
    <property type="evidence" value="ECO:0007669"/>
    <property type="project" value="UniProtKB-ARBA"/>
</dbReference>
<dbReference type="SUPFAM" id="SSF117892">
    <property type="entry name" value="Band 7/SPFH domain"/>
    <property type="match status" value="1"/>
</dbReference>
<dbReference type="GO" id="GO:0005886">
    <property type="term" value="C:plasma membrane"/>
    <property type="evidence" value="ECO:0007669"/>
    <property type="project" value="InterPro"/>
</dbReference>
<dbReference type="PANTHER" id="PTHR10264:SF19">
    <property type="entry name" value="AT06885P-RELATED"/>
    <property type="match status" value="1"/>
</dbReference>
<evidence type="ECO:0000256" key="2">
    <source>
        <dbReference type="SAM" id="MobiDB-lite"/>
    </source>
</evidence>
<dbReference type="FunFam" id="3.30.479.30:FF:000004">
    <property type="entry name" value="Putative membrane protease family, stomatin"/>
    <property type="match status" value="1"/>
</dbReference>
<evidence type="ECO:0000259" key="3">
    <source>
        <dbReference type="SMART" id="SM00244"/>
    </source>
</evidence>
<dbReference type="InterPro" id="IPR043202">
    <property type="entry name" value="Band-7_stomatin-like"/>
</dbReference>
<dbReference type="InterPro" id="IPR001107">
    <property type="entry name" value="Band_7"/>
</dbReference>
<sequence>MASTSSANLPLSHEHGRPAIPTNPTTGYPTSGAGRRQQSYAQEIAITPTQHGFYEGMMSTIGSVIGFFGSIPCCVICPNPFRQVDQGQVGLISRWGKCQRMVDPGLYQINLMTDSIQKVDIRLQVVEMPRQFVLTKDNVSLNIDSVLYFRVSDPYVATFLVSNVRAALIERTQTTLRQIFGMRTLQECIELRETIAHEIESLIRTPAIEWGCEVESILIKDLVLSPELLESLSAAAKQKRIGESKVIAAEAEIQAAQLMRKAADILASDAAMNIRYLETMQNMAKTSGAKVIFMPVPHGGQGVSGSGSANDTMMQAVGILDSTK</sequence>
<comment type="caution">
    <text evidence="4">The sequence shown here is derived from an EMBL/GenBank/DDBJ whole genome shotgun (WGS) entry which is preliminary data.</text>
</comment>
<dbReference type="Proteomes" id="UP000193411">
    <property type="component" value="Unassembled WGS sequence"/>
</dbReference>
<dbReference type="Pfam" id="PF01145">
    <property type="entry name" value="Band_7"/>
    <property type="match status" value="1"/>
</dbReference>
<dbReference type="EMBL" id="MCFL01000029">
    <property type="protein sequence ID" value="ORZ34311.1"/>
    <property type="molecule type" value="Genomic_DNA"/>
</dbReference>
<organism evidence="4 5">
    <name type="scientific">Catenaria anguillulae PL171</name>
    <dbReference type="NCBI Taxonomy" id="765915"/>
    <lineage>
        <taxon>Eukaryota</taxon>
        <taxon>Fungi</taxon>
        <taxon>Fungi incertae sedis</taxon>
        <taxon>Blastocladiomycota</taxon>
        <taxon>Blastocladiomycetes</taxon>
        <taxon>Blastocladiales</taxon>
        <taxon>Catenariaceae</taxon>
        <taxon>Catenaria</taxon>
    </lineage>
</organism>
<dbReference type="PANTHER" id="PTHR10264">
    <property type="entry name" value="BAND 7 PROTEIN-RELATED"/>
    <property type="match status" value="1"/>
</dbReference>
<gene>
    <name evidence="4" type="ORF">BCR44DRAFT_120519</name>
</gene>
<comment type="similarity">
    <text evidence="1">Belongs to the band 7/mec-2 family.</text>
</comment>
<dbReference type="SMART" id="SM00244">
    <property type="entry name" value="PHB"/>
    <property type="match status" value="1"/>
</dbReference>